<keyword evidence="2" id="KW-0812">Transmembrane</keyword>
<dbReference type="OrthoDB" id="6100900at2759"/>
<gene>
    <name evidence="3" type="ORF">MEDL_10919</name>
</gene>
<protein>
    <submittedName>
        <fullName evidence="3">Uncharacterized protein</fullName>
    </submittedName>
</protein>
<dbReference type="PANTHER" id="PTHR39069:SF8">
    <property type="entry name" value="FI17111P1"/>
    <property type="match status" value="1"/>
</dbReference>
<comment type="caution">
    <text evidence="3">The sequence shown here is derived from an EMBL/GenBank/DDBJ whole genome shotgun (WGS) entry which is preliminary data.</text>
</comment>
<evidence type="ECO:0000313" key="4">
    <source>
        <dbReference type="Proteomes" id="UP000683360"/>
    </source>
</evidence>
<evidence type="ECO:0000256" key="1">
    <source>
        <dbReference type="SAM" id="MobiDB-lite"/>
    </source>
</evidence>
<dbReference type="AlphaFoldDB" id="A0A8S3QN45"/>
<dbReference type="Proteomes" id="UP000683360">
    <property type="component" value="Unassembled WGS sequence"/>
</dbReference>
<accession>A0A8S3QN45</accession>
<organism evidence="3 4">
    <name type="scientific">Mytilus edulis</name>
    <name type="common">Blue mussel</name>
    <dbReference type="NCBI Taxonomy" id="6550"/>
    <lineage>
        <taxon>Eukaryota</taxon>
        <taxon>Metazoa</taxon>
        <taxon>Spiralia</taxon>
        <taxon>Lophotrochozoa</taxon>
        <taxon>Mollusca</taxon>
        <taxon>Bivalvia</taxon>
        <taxon>Autobranchia</taxon>
        <taxon>Pteriomorphia</taxon>
        <taxon>Mytilida</taxon>
        <taxon>Mytiloidea</taxon>
        <taxon>Mytilidae</taxon>
        <taxon>Mytilinae</taxon>
        <taxon>Mytilus</taxon>
    </lineage>
</organism>
<keyword evidence="2" id="KW-0472">Membrane</keyword>
<sequence length="462" mass="49148">MEKTSLKYIEIQNNPLNEAHNIWKSVKNNSKDVKAGEIKARISTQTYIFQAKRAKFDPKRYLTNWSKKSGKKTNDDNAGRSQQSIIDKFMRIPNNQKGLGSRTHSHTPPTPPEALHDRTRADYGAACSGSVDCTEKTNIVCDTTCKCTATSFRKSTPECAPKIVLKTACTASQPDDQCADANAECTAGKTCVCKSGFYADKDSKCSAKILLKAACTASQPDDQCTDALAACASGNTCLCKSGNFENKDGKCSKQILLKAACTASQPDDQCADALAACASGNTCLCKAGNFENKDGKCAKQILLKAACTASQPDDQCADALAACASGNTCLCKARNFENKDGKCAKQVAFNANCGVAETASDQCVATTECKNDSKGTKKCLCKATHYDSGGTCTPRIVPGVTCAADQCVTHASCNTSSKCQCETGYTATPTVKPTMCSGVIEVATLSYMLVIPIFVSMMFVLR</sequence>
<name>A0A8S3QN45_MYTED</name>
<feature type="transmembrane region" description="Helical" evidence="2">
    <location>
        <begin position="442"/>
        <end position="461"/>
    </location>
</feature>
<evidence type="ECO:0000256" key="2">
    <source>
        <dbReference type="SAM" id="Phobius"/>
    </source>
</evidence>
<dbReference type="EMBL" id="CAJPWZ010000542">
    <property type="protein sequence ID" value="CAG2196014.1"/>
    <property type="molecule type" value="Genomic_DNA"/>
</dbReference>
<proteinExistence type="predicted"/>
<reference evidence="3" key="1">
    <citation type="submission" date="2021-03" db="EMBL/GenBank/DDBJ databases">
        <authorList>
            <person name="Bekaert M."/>
        </authorList>
    </citation>
    <scope>NUCLEOTIDE SEQUENCE</scope>
</reference>
<dbReference type="PANTHER" id="PTHR39069">
    <property type="entry name" value="ECDYSONE-INDUCIBLE GENE E1, ISOFORM A"/>
    <property type="match status" value="1"/>
</dbReference>
<keyword evidence="2" id="KW-1133">Transmembrane helix</keyword>
<keyword evidence="4" id="KW-1185">Reference proteome</keyword>
<evidence type="ECO:0000313" key="3">
    <source>
        <dbReference type="EMBL" id="CAG2196014.1"/>
    </source>
</evidence>
<feature type="region of interest" description="Disordered" evidence="1">
    <location>
        <begin position="94"/>
        <end position="115"/>
    </location>
</feature>